<dbReference type="InterPro" id="IPR050655">
    <property type="entry name" value="Plant_B3_domain"/>
</dbReference>
<evidence type="ECO:0000313" key="9">
    <source>
        <dbReference type="Proteomes" id="UP001152561"/>
    </source>
</evidence>
<dbReference type="AlphaFoldDB" id="A0A9Q1M8T6"/>
<gene>
    <name evidence="8" type="ORF">K7X08_024659</name>
</gene>
<proteinExistence type="predicted"/>
<evidence type="ECO:0000256" key="4">
    <source>
        <dbReference type="ARBA" id="ARBA00023163"/>
    </source>
</evidence>
<dbReference type="PANTHER" id="PTHR31920:SF112">
    <property type="entry name" value="TF-B3 DOMAIN-CONTAINING PROTEIN"/>
    <property type="match status" value="1"/>
</dbReference>
<comment type="subcellular location">
    <subcellularLocation>
        <location evidence="1">Nucleus</location>
    </subcellularLocation>
</comment>
<accession>A0A9Q1M8T6</accession>
<keyword evidence="4" id="KW-0804">Transcription</keyword>
<reference evidence="9" key="1">
    <citation type="journal article" date="2023" name="Proc. Natl. Acad. Sci. U.S.A.">
        <title>Genomic and structural basis for evolution of tropane alkaloid biosynthesis.</title>
        <authorList>
            <person name="Wanga Y.-J."/>
            <person name="Taina T."/>
            <person name="Yua J.-Y."/>
            <person name="Lia J."/>
            <person name="Xua B."/>
            <person name="Chenc J."/>
            <person name="D'Auriad J.C."/>
            <person name="Huanga J.-P."/>
            <person name="Huanga S.-X."/>
        </authorList>
    </citation>
    <scope>NUCLEOTIDE SEQUENCE [LARGE SCALE GENOMIC DNA]</scope>
    <source>
        <strain evidence="9">cv. KIB-2019</strain>
    </source>
</reference>
<dbReference type="InterPro" id="IPR015300">
    <property type="entry name" value="DNA-bd_pseudobarrel_sf"/>
</dbReference>
<keyword evidence="5" id="KW-0539">Nucleus</keyword>
<dbReference type="InterPro" id="IPR003340">
    <property type="entry name" value="B3_DNA-bd"/>
</dbReference>
<evidence type="ECO:0000313" key="8">
    <source>
        <dbReference type="EMBL" id="KAJ8553981.1"/>
    </source>
</evidence>
<dbReference type="PROSITE" id="PS50863">
    <property type="entry name" value="B3"/>
    <property type="match status" value="1"/>
</dbReference>
<feature type="domain" description="TF-B3" evidence="7">
    <location>
        <begin position="96"/>
        <end position="189"/>
    </location>
</feature>
<dbReference type="CDD" id="cd10017">
    <property type="entry name" value="B3_DNA"/>
    <property type="match status" value="2"/>
</dbReference>
<feature type="compositionally biased region" description="Polar residues" evidence="6">
    <location>
        <begin position="246"/>
        <end position="256"/>
    </location>
</feature>
<sequence length="532" mass="60440">MIDTALHLPVYLRTQSSLLNDGYIKATKDSFFWTVGRRKLCYLKRNNNIHSKIAQRFRSCWGTMERTLYREYMEWENEECDERKYNCLMLHGKRVSSFFKVIMNKSHLQVLYFPPKFAGSVSHLTDQEIYLEDSSGRRWRVTVCNHNGSLAILQGWPKFSSEHDLNVGDFLVFHYIQGRHFIVQIFGTSGCEKIKFSSDISKGKKRARTYPEANSPGKLLQITDINSVKKKNKTSAASESEKVTDKPNTTKSATNIDADTGKGSLVRSSIYVDESFCMIDRDAQFDQGDNRLCLHLSSFEMPASEPLAEGTSSLLKLDYGNSNHVETNLRSHTEPHLDVEIDNINSEALLPKFEAGITGTDMVSRPAEDIPPLGPKVEKSKEASQFAREAILVKKEFETAADAFCPVRQISGETSANGNDKVIKSEPADSGDTPFLNAVSYSLQLEVDGRDFLELPESWRKLLMKKRYGWRIIFLRGPDKRTWPTVYHCRPGFDVLTSGWKLVTALYGLNPGDECLFQLVSQQECIFDVRKI</sequence>
<protein>
    <recommendedName>
        <fullName evidence="7">TF-B3 domain-containing protein</fullName>
    </recommendedName>
</protein>
<evidence type="ECO:0000256" key="6">
    <source>
        <dbReference type="SAM" id="MobiDB-lite"/>
    </source>
</evidence>
<dbReference type="PANTHER" id="PTHR31920">
    <property type="entry name" value="B3 DOMAIN-CONTAINING"/>
    <property type="match status" value="1"/>
</dbReference>
<dbReference type="Gene3D" id="2.40.330.10">
    <property type="entry name" value="DNA-binding pseudobarrel domain"/>
    <property type="match status" value="2"/>
</dbReference>
<feature type="region of interest" description="Disordered" evidence="6">
    <location>
        <begin position="230"/>
        <end position="256"/>
    </location>
</feature>
<comment type="caution">
    <text evidence="8">The sequence shown here is derived from an EMBL/GenBank/DDBJ whole genome shotgun (WGS) entry which is preliminary data.</text>
</comment>
<keyword evidence="3" id="KW-0238">DNA-binding</keyword>
<evidence type="ECO:0000256" key="5">
    <source>
        <dbReference type="ARBA" id="ARBA00023242"/>
    </source>
</evidence>
<evidence type="ECO:0000256" key="2">
    <source>
        <dbReference type="ARBA" id="ARBA00023015"/>
    </source>
</evidence>
<evidence type="ECO:0000256" key="3">
    <source>
        <dbReference type="ARBA" id="ARBA00023125"/>
    </source>
</evidence>
<keyword evidence="9" id="KW-1185">Reference proteome</keyword>
<dbReference type="SUPFAM" id="SSF101936">
    <property type="entry name" value="DNA-binding pseudobarrel domain"/>
    <property type="match status" value="2"/>
</dbReference>
<organism evidence="8 9">
    <name type="scientific">Anisodus acutangulus</name>
    <dbReference type="NCBI Taxonomy" id="402998"/>
    <lineage>
        <taxon>Eukaryota</taxon>
        <taxon>Viridiplantae</taxon>
        <taxon>Streptophyta</taxon>
        <taxon>Embryophyta</taxon>
        <taxon>Tracheophyta</taxon>
        <taxon>Spermatophyta</taxon>
        <taxon>Magnoliopsida</taxon>
        <taxon>eudicotyledons</taxon>
        <taxon>Gunneridae</taxon>
        <taxon>Pentapetalae</taxon>
        <taxon>asterids</taxon>
        <taxon>lamiids</taxon>
        <taxon>Solanales</taxon>
        <taxon>Solanaceae</taxon>
        <taxon>Solanoideae</taxon>
        <taxon>Hyoscyameae</taxon>
        <taxon>Anisodus</taxon>
    </lineage>
</organism>
<keyword evidence="2" id="KW-0805">Transcription regulation</keyword>
<dbReference type="GO" id="GO:0005634">
    <property type="term" value="C:nucleus"/>
    <property type="evidence" value="ECO:0007669"/>
    <property type="project" value="UniProtKB-SubCell"/>
</dbReference>
<dbReference type="SMART" id="SM01019">
    <property type="entry name" value="B3"/>
    <property type="match status" value="2"/>
</dbReference>
<dbReference type="EMBL" id="JAJAGQ010000009">
    <property type="protein sequence ID" value="KAJ8553981.1"/>
    <property type="molecule type" value="Genomic_DNA"/>
</dbReference>
<evidence type="ECO:0000259" key="7">
    <source>
        <dbReference type="PROSITE" id="PS50863"/>
    </source>
</evidence>
<evidence type="ECO:0000256" key="1">
    <source>
        <dbReference type="ARBA" id="ARBA00004123"/>
    </source>
</evidence>
<name>A0A9Q1M8T6_9SOLA</name>
<dbReference type="Pfam" id="PF02362">
    <property type="entry name" value="B3"/>
    <property type="match status" value="1"/>
</dbReference>
<dbReference type="OrthoDB" id="635132at2759"/>
<dbReference type="GO" id="GO:0003677">
    <property type="term" value="F:DNA binding"/>
    <property type="evidence" value="ECO:0007669"/>
    <property type="project" value="UniProtKB-KW"/>
</dbReference>
<dbReference type="Proteomes" id="UP001152561">
    <property type="component" value="Unassembled WGS sequence"/>
</dbReference>